<sequence length="131" mass="14733">MRIKTFEESARRDREATRRALFTLVADSTKPSDPRRQGQHYRQHLVDAHIVIEQLQERIAGIEADLAKTKRNAAYALSLSVSRTVAEEARLKAAAAMRYRAADIAEGRHGEPTNTSHAIDCLPLPKPKFTK</sequence>
<comment type="caution">
    <text evidence="2">The sequence shown here is derived from an EMBL/GenBank/DDBJ whole genome shotgun (WGS) entry which is preliminary data.</text>
</comment>
<evidence type="ECO:0000313" key="3">
    <source>
        <dbReference type="Proteomes" id="UP000386575"/>
    </source>
</evidence>
<evidence type="ECO:0000313" key="2">
    <source>
        <dbReference type="EMBL" id="KAB1086475.1"/>
    </source>
</evidence>
<accession>A0A6A1TQZ3</accession>
<organism evidence="2 3">
    <name type="scientific">Neorhizobium galegae</name>
    <name type="common">Rhizobium galegae</name>
    <dbReference type="NCBI Taxonomy" id="399"/>
    <lineage>
        <taxon>Bacteria</taxon>
        <taxon>Pseudomonadati</taxon>
        <taxon>Pseudomonadota</taxon>
        <taxon>Alphaproteobacteria</taxon>
        <taxon>Hyphomicrobiales</taxon>
        <taxon>Rhizobiaceae</taxon>
        <taxon>Rhizobium/Agrobacterium group</taxon>
        <taxon>Neorhizobium</taxon>
    </lineage>
</organism>
<keyword evidence="1" id="KW-0175">Coiled coil</keyword>
<dbReference type="AlphaFoldDB" id="A0A6A1TQZ3"/>
<protein>
    <submittedName>
        <fullName evidence="2">Uncharacterized protein</fullName>
    </submittedName>
</protein>
<feature type="coiled-coil region" evidence="1">
    <location>
        <begin position="45"/>
        <end position="72"/>
    </location>
</feature>
<reference evidence="2 3" key="1">
    <citation type="submission" date="2019-09" db="EMBL/GenBank/DDBJ databases">
        <title>Genome sequencing of Ng87 strain.</title>
        <authorList>
            <person name="Karasev E.S."/>
            <person name="Andronov E."/>
        </authorList>
    </citation>
    <scope>NUCLEOTIDE SEQUENCE [LARGE SCALE GENOMIC DNA]</scope>
    <source>
        <strain evidence="2 3">Ng87</strain>
    </source>
</reference>
<dbReference type="Proteomes" id="UP000386575">
    <property type="component" value="Unassembled WGS sequence"/>
</dbReference>
<proteinExistence type="predicted"/>
<name>A0A6A1TQZ3_NEOGA</name>
<dbReference type="RefSeq" id="WP_151041877.1">
    <property type="nucleotide sequence ID" value="NZ_VZUL01000002.1"/>
</dbReference>
<gene>
    <name evidence="2" type="ORF">F4V91_08555</name>
</gene>
<evidence type="ECO:0000256" key="1">
    <source>
        <dbReference type="SAM" id="Coils"/>
    </source>
</evidence>
<dbReference type="EMBL" id="VZUL01000002">
    <property type="protein sequence ID" value="KAB1086475.1"/>
    <property type="molecule type" value="Genomic_DNA"/>
</dbReference>